<keyword evidence="1" id="KW-1133">Transmembrane helix</keyword>
<dbReference type="Gene3D" id="3.40.50.300">
    <property type="entry name" value="P-loop containing nucleotide triphosphate hydrolases"/>
    <property type="match status" value="1"/>
</dbReference>
<dbReference type="InterPro" id="IPR027417">
    <property type="entry name" value="P-loop_NTPase"/>
</dbReference>
<sequence>MSFLTSVLLPVVVGLAVEPLEGWGTRYGLVLGVGALVIFAVMTWLMGRQDVPGHAGLEEAADELAESVRQSWGVEARRRRLGSGDDLLTFAWRPAGGGVAARSAQEHLDECALRGIPALVEAYSRVPSKRLAIIGEAGLGKTSLALLLTLGLVERRRRLGDGPVPVKLSAATWDPLRDDLLDWMEARLAEQFVFLRGARYEPGTPRRLLTAKLVLPILDGLDELRTNGGETRRKAVEQIAEVVDSLYGLVVTCRADQYTAAVREGGPIPETSVAELLPLDVDNVVDYLERSAADGDRWEPLFEGLRRDPHGDAATVLSTPLMVSLARDVYRRGETRPEELLTLPSTADIERHLARELLPAKFPDLPRSSRRGGWHGADVRRWLGFLAAEMEHRREREIAWWRLPRLAGRPHRVLAGAVSGLAAGATAALTAGGAAWFAWGRSWGLAAGAVGCLVFGVPLAVKAARNLPQPSEMQFGGRGRLPVMLQGALFSSLAGAVAGWLVGGADRAVLVGAIIGVPLGLAYTGAQPDATVRLASPRVLFRRDACVVVIFGAAYGLSSCAAAWLLIGPLIGGVLGVSSALCGGLLYGLPWWLALRSKRTSGLVASAHLVLYTLILAPQGKSPWPWRLMAFLEEARDRDVLRQVGPVYEFRHSYLRKVLAESSP</sequence>
<gene>
    <name evidence="2" type="ORF">DFJ69_3680</name>
</gene>
<dbReference type="Proteomes" id="UP000256661">
    <property type="component" value="Unassembled WGS sequence"/>
</dbReference>
<protein>
    <recommendedName>
        <fullName evidence="4">NACHT domain-containing protein</fullName>
    </recommendedName>
</protein>
<feature type="transmembrane region" description="Helical" evidence="1">
    <location>
        <begin position="413"/>
        <end position="437"/>
    </location>
</feature>
<reference evidence="2 3" key="1">
    <citation type="submission" date="2018-08" db="EMBL/GenBank/DDBJ databases">
        <title>Sequencing the genomes of 1000 actinobacteria strains.</title>
        <authorList>
            <person name="Klenk H.-P."/>
        </authorList>
    </citation>
    <scope>NUCLEOTIDE SEQUENCE [LARGE SCALE GENOMIC DNA]</scope>
    <source>
        <strain evidence="2 3">DSM 43927</strain>
    </source>
</reference>
<keyword evidence="1" id="KW-0472">Membrane</keyword>
<evidence type="ECO:0000256" key="1">
    <source>
        <dbReference type="SAM" id="Phobius"/>
    </source>
</evidence>
<feature type="transmembrane region" description="Helical" evidence="1">
    <location>
        <begin position="573"/>
        <end position="595"/>
    </location>
</feature>
<organism evidence="2 3">
    <name type="scientific">Thermomonospora umbrina</name>
    <dbReference type="NCBI Taxonomy" id="111806"/>
    <lineage>
        <taxon>Bacteria</taxon>
        <taxon>Bacillati</taxon>
        <taxon>Actinomycetota</taxon>
        <taxon>Actinomycetes</taxon>
        <taxon>Streptosporangiales</taxon>
        <taxon>Thermomonosporaceae</taxon>
        <taxon>Thermomonospora</taxon>
    </lineage>
</organism>
<feature type="transmembrane region" description="Helical" evidence="1">
    <location>
        <begin position="443"/>
        <end position="461"/>
    </location>
</feature>
<name>A0A3D9SQE7_9ACTN</name>
<feature type="transmembrane region" description="Helical" evidence="1">
    <location>
        <begin position="26"/>
        <end position="45"/>
    </location>
</feature>
<feature type="transmembrane region" description="Helical" evidence="1">
    <location>
        <begin position="481"/>
        <end position="502"/>
    </location>
</feature>
<evidence type="ECO:0008006" key="4">
    <source>
        <dbReference type="Google" id="ProtNLM"/>
    </source>
</evidence>
<keyword evidence="3" id="KW-1185">Reference proteome</keyword>
<feature type="transmembrane region" description="Helical" evidence="1">
    <location>
        <begin position="508"/>
        <end position="526"/>
    </location>
</feature>
<accession>A0A3D9SQE7</accession>
<dbReference type="EMBL" id="QTTT01000001">
    <property type="protein sequence ID" value="REE98196.1"/>
    <property type="molecule type" value="Genomic_DNA"/>
</dbReference>
<comment type="caution">
    <text evidence="2">The sequence shown here is derived from an EMBL/GenBank/DDBJ whole genome shotgun (WGS) entry which is preliminary data.</text>
</comment>
<evidence type="ECO:0000313" key="2">
    <source>
        <dbReference type="EMBL" id="REE98196.1"/>
    </source>
</evidence>
<proteinExistence type="predicted"/>
<feature type="transmembrane region" description="Helical" evidence="1">
    <location>
        <begin position="547"/>
        <end position="567"/>
    </location>
</feature>
<evidence type="ECO:0000313" key="3">
    <source>
        <dbReference type="Proteomes" id="UP000256661"/>
    </source>
</evidence>
<dbReference type="AlphaFoldDB" id="A0A3D9SQE7"/>
<keyword evidence="1" id="KW-0812">Transmembrane</keyword>